<dbReference type="AlphaFoldDB" id="A0A9D2BMX8"/>
<feature type="non-terminal residue" evidence="2">
    <location>
        <position position="1"/>
    </location>
</feature>
<sequence>SLLGEDMATASGNGTTPESAITVGPLGEVDASSEIIEYYFGSLKDFSDLVKNSDPYVEKIENIEADLKTIASKYGDVDFDKDYNFYVTDQNNIYSDINYDLSINENESIKIALSYDLSGETNSINVEYNASGFENFEAMKINDQSCQFAKEIVTLFNGEQEFKCYNQTAEKFNALETDFNNQTLTLGNYGLGVNDNQDETEVAMRILGAEKDYRFRLTYQTEIDLEKLV</sequence>
<comment type="caution">
    <text evidence="2">The sequence shown here is derived from an EMBL/GenBank/DDBJ whole genome shotgun (WGS) entry which is preliminary data.</text>
</comment>
<reference evidence="2" key="2">
    <citation type="submission" date="2021-04" db="EMBL/GenBank/DDBJ databases">
        <authorList>
            <person name="Gilroy R."/>
        </authorList>
    </citation>
    <scope>NUCLEOTIDE SEQUENCE</scope>
    <source>
        <strain evidence="2">ChiGjej1B1-14440</strain>
    </source>
</reference>
<feature type="region of interest" description="Disordered" evidence="1">
    <location>
        <begin position="1"/>
        <end position="21"/>
    </location>
</feature>
<evidence type="ECO:0000256" key="1">
    <source>
        <dbReference type="SAM" id="MobiDB-lite"/>
    </source>
</evidence>
<dbReference type="EMBL" id="DXET01000116">
    <property type="protein sequence ID" value="HIX81387.1"/>
    <property type="molecule type" value="Genomic_DNA"/>
</dbReference>
<organism evidence="2 3">
    <name type="scientific">Candidatus Erysipelatoclostridium merdavium</name>
    <dbReference type="NCBI Taxonomy" id="2838566"/>
    <lineage>
        <taxon>Bacteria</taxon>
        <taxon>Bacillati</taxon>
        <taxon>Bacillota</taxon>
        <taxon>Erysipelotrichia</taxon>
        <taxon>Erysipelotrichales</taxon>
        <taxon>Erysipelotrichales incertae sedis</taxon>
    </lineage>
</organism>
<protein>
    <submittedName>
        <fullName evidence="2">Zinc ribbon domain-containing protein</fullName>
    </submittedName>
</protein>
<gene>
    <name evidence="2" type="ORF">H9980_05360</name>
</gene>
<evidence type="ECO:0000313" key="3">
    <source>
        <dbReference type="Proteomes" id="UP000886724"/>
    </source>
</evidence>
<name>A0A9D2BMX8_9FIRM</name>
<reference evidence="2" key="1">
    <citation type="journal article" date="2021" name="PeerJ">
        <title>Extensive microbial diversity within the chicken gut microbiome revealed by metagenomics and culture.</title>
        <authorList>
            <person name="Gilroy R."/>
            <person name="Ravi A."/>
            <person name="Getino M."/>
            <person name="Pursley I."/>
            <person name="Horton D.L."/>
            <person name="Alikhan N.F."/>
            <person name="Baker D."/>
            <person name="Gharbi K."/>
            <person name="Hall N."/>
            <person name="Watson M."/>
            <person name="Adriaenssens E.M."/>
            <person name="Foster-Nyarko E."/>
            <person name="Jarju S."/>
            <person name="Secka A."/>
            <person name="Antonio M."/>
            <person name="Oren A."/>
            <person name="Chaudhuri R.R."/>
            <person name="La Ragione R."/>
            <person name="Hildebrand F."/>
            <person name="Pallen M.J."/>
        </authorList>
    </citation>
    <scope>NUCLEOTIDE SEQUENCE</scope>
    <source>
        <strain evidence="2">ChiGjej1B1-14440</strain>
    </source>
</reference>
<proteinExistence type="predicted"/>
<accession>A0A9D2BMX8</accession>
<dbReference type="Proteomes" id="UP000886724">
    <property type="component" value="Unassembled WGS sequence"/>
</dbReference>
<evidence type="ECO:0000313" key="2">
    <source>
        <dbReference type="EMBL" id="HIX81387.1"/>
    </source>
</evidence>
<feature type="compositionally biased region" description="Polar residues" evidence="1">
    <location>
        <begin position="10"/>
        <end position="19"/>
    </location>
</feature>